<dbReference type="Pfam" id="PF00361">
    <property type="entry name" value="Proton_antipo_M"/>
    <property type="match status" value="1"/>
</dbReference>
<proteinExistence type="inferred from homology"/>
<dbReference type="NCBIfam" id="TIGR01972">
    <property type="entry name" value="NDH_I_M"/>
    <property type="match status" value="1"/>
</dbReference>
<evidence type="ECO:0000256" key="5">
    <source>
        <dbReference type="ARBA" id="ARBA00023136"/>
    </source>
</evidence>
<keyword evidence="4 7" id="KW-1133">Transmembrane helix</keyword>
<keyword evidence="3 6" id="KW-0812">Transmembrane</keyword>
<dbReference type="GO" id="GO:0042773">
    <property type="term" value="P:ATP synthesis coupled electron transport"/>
    <property type="evidence" value="ECO:0007669"/>
    <property type="project" value="InterPro"/>
</dbReference>
<dbReference type="InterPro" id="IPR001750">
    <property type="entry name" value="ND/Mrp_TM"/>
</dbReference>
<feature type="transmembrane region" description="Helical" evidence="7">
    <location>
        <begin position="167"/>
        <end position="190"/>
    </location>
</feature>
<dbReference type="PRINTS" id="PR01437">
    <property type="entry name" value="NUOXDRDTASE4"/>
</dbReference>
<gene>
    <name evidence="9" type="ORF">DEQ80_07150</name>
</gene>
<reference evidence="9 10" key="1">
    <citation type="journal article" date="2018" name="Nat. Biotechnol.">
        <title>A standardized bacterial taxonomy based on genome phylogeny substantially revises the tree of life.</title>
        <authorList>
            <person name="Parks D.H."/>
            <person name="Chuvochina M."/>
            <person name="Waite D.W."/>
            <person name="Rinke C."/>
            <person name="Skarshewski A."/>
            <person name="Chaumeil P.A."/>
            <person name="Hugenholtz P."/>
        </authorList>
    </citation>
    <scope>NUCLEOTIDE SEQUENCE [LARGE SCALE GENOMIC DNA]</scope>
    <source>
        <strain evidence="9">UBA8781</strain>
    </source>
</reference>
<evidence type="ECO:0000256" key="2">
    <source>
        <dbReference type="ARBA" id="ARBA00009025"/>
    </source>
</evidence>
<evidence type="ECO:0000256" key="7">
    <source>
        <dbReference type="SAM" id="Phobius"/>
    </source>
</evidence>
<feature type="transmembrane region" description="Helical" evidence="7">
    <location>
        <begin position="133"/>
        <end position="155"/>
    </location>
</feature>
<dbReference type="PANTHER" id="PTHR43507">
    <property type="entry name" value="NADH-UBIQUINONE OXIDOREDUCTASE CHAIN 4"/>
    <property type="match status" value="1"/>
</dbReference>
<feature type="transmembrane region" description="Helical" evidence="7">
    <location>
        <begin position="273"/>
        <end position="294"/>
    </location>
</feature>
<dbReference type="AlphaFoldDB" id="A0A3D1JGB3"/>
<feature type="transmembrane region" description="Helical" evidence="7">
    <location>
        <begin position="210"/>
        <end position="231"/>
    </location>
</feature>
<dbReference type="OrthoDB" id="9807568at2"/>
<dbReference type="STRING" id="229919.GCA_001050195_00643"/>
<feature type="transmembrane region" description="Helical" evidence="7">
    <location>
        <begin position="243"/>
        <end position="267"/>
    </location>
</feature>
<feature type="domain" description="NADH:quinone oxidoreductase/Mrp antiporter transmembrane" evidence="8">
    <location>
        <begin position="129"/>
        <end position="416"/>
    </location>
</feature>
<dbReference type="InterPro" id="IPR003918">
    <property type="entry name" value="NADH_UbQ_OxRdtase"/>
</dbReference>
<accession>A0A3D1JGB3</accession>
<feature type="transmembrane region" description="Helical" evidence="7">
    <location>
        <begin position="112"/>
        <end position="127"/>
    </location>
</feature>
<feature type="transmembrane region" description="Helical" evidence="7">
    <location>
        <begin position="73"/>
        <end position="100"/>
    </location>
</feature>
<feature type="transmembrane region" description="Helical" evidence="7">
    <location>
        <begin position="371"/>
        <end position="393"/>
    </location>
</feature>
<dbReference type="GO" id="GO:0016020">
    <property type="term" value="C:membrane"/>
    <property type="evidence" value="ECO:0007669"/>
    <property type="project" value="UniProtKB-SubCell"/>
</dbReference>
<evidence type="ECO:0000256" key="4">
    <source>
        <dbReference type="ARBA" id="ARBA00022989"/>
    </source>
</evidence>
<protein>
    <submittedName>
        <fullName evidence="9">NADH-quinone oxidoreductase subunit M</fullName>
    </submittedName>
</protein>
<evidence type="ECO:0000313" key="10">
    <source>
        <dbReference type="Proteomes" id="UP000264141"/>
    </source>
</evidence>
<feature type="transmembrane region" description="Helical" evidence="7">
    <location>
        <begin position="405"/>
        <end position="428"/>
    </location>
</feature>
<comment type="caution">
    <text evidence="9">The sequence shown here is derived from an EMBL/GenBank/DDBJ whole genome shotgun (WGS) entry which is preliminary data.</text>
</comment>
<name>A0A3D1JGB3_9CHLR</name>
<feature type="transmembrane region" description="Helical" evidence="7">
    <location>
        <begin position="333"/>
        <end position="351"/>
    </location>
</feature>
<dbReference type="InterPro" id="IPR010227">
    <property type="entry name" value="NADH_Q_OxRdtase_chainM/4"/>
</dbReference>
<keyword evidence="5 7" id="KW-0472">Membrane</keyword>
<comment type="similarity">
    <text evidence="2">Belongs to the complex I subunit 4 family.</text>
</comment>
<evidence type="ECO:0000313" key="9">
    <source>
        <dbReference type="EMBL" id="HCE17620.1"/>
    </source>
</evidence>
<dbReference type="GO" id="GO:0012505">
    <property type="term" value="C:endomembrane system"/>
    <property type="evidence" value="ECO:0007669"/>
    <property type="project" value="UniProtKB-SubCell"/>
</dbReference>
<dbReference type="RefSeq" id="WP_062189709.1">
    <property type="nucleotide sequence ID" value="NZ_DF967965.1"/>
</dbReference>
<dbReference type="EMBL" id="DPBP01000029">
    <property type="protein sequence ID" value="HCE17620.1"/>
    <property type="molecule type" value="Genomic_DNA"/>
</dbReference>
<comment type="subcellular location">
    <subcellularLocation>
        <location evidence="1">Endomembrane system</location>
        <topology evidence="1">Multi-pass membrane protein</topology>
    </subcellularLocation>
    <subcellularLocation>
        <location evidence="6">Membrane</location>
        <topology evidence="6">Multi-pass membrane protein</topology>
    </subcellularLocation>
</comment>
<feature type="transmembrane region" description="Helical" evidence="7">
    <location>
        <begin position="301"/>
        <end position="321"/>
    </location>
</feature>
<dbReference type="GO" id="GO:0003954">
    <property type="term" value="F:NADH dehydrogenase activity"/>
    <property type="evidence" value="ECO:0007669"/>
    <property type="project" value="TreeGrafter"/>
</dbReference>
<dbReference type="GO" id="GO:0048039">
    <property type="term" value="F:ubiquinone binding"/>
    <property type="evidence" value="ECO:0007669"/>
    <property type="project" value="TreeGrafter"/>
</dbReference>
<dbReference type="GO" id="GO:0015990">
    <property type="term" value="P:electron transport coupled proton transport"/>
    <property type="evidence" value="ECO:0007669"/>
    <property type="project" value="TreeGrafter"/>
</dbReference>
<dbReference type="GO" id="GO:0008137">
    <property type="term" value="F:NADH dehydrogenase (ubiquinone) activity"/>
    <property type="evidence" value="ECO:0007669"/>
    <property type="project" value="InterPro"/>
</dbReference>
<dbReference type="Proteomes" id="UP000264141">
    <property type="component" value="Unassembled WGS sequence"/>
</dbReference>
<feature type="transmembrane region" description="Helical" evidence="7">
    <location>
        <begin position="30"/>
        <end position="53"/>
    </location>
</feature>
<feature type="transmembrane region" description="Helical" evidence="7">
    <location>
        <begin position="6"/>
        <end position="23"/>
    </location>
</feature>
<organism evidence="9 10">
    <name type="scientific">Anaerolinea thermolimosa</name>
    <dbReference type="NCBI Taxonomy" id="229919"/>
    <lineage>
        <taxon>Bacteria</taxon>
        <taxon>Bacillati</taxon>
        <taxon>Chloroflexota</taxon>
        <taxon>Anaerolineae</taxon>
        <taxon>Anaerolineales</taxon>
        <taxon>Anaerolineaceae</taxon>
        <taxon>Anaerolinea</taxon>
    </lineage>
</organism>
<evidence type="ECO:0000256" key="3">
    <source>
        <dbReference type="ARBA" id="ARBA00022692"/>
    </source>
</evidence>
<evidence type="ECO:0000256" key="1">
    <source>
        <dbReference type="ARBA" id="ARBA00004127"/>
    </source>
</evidence>
<feature type="transmembrane region" description="Helical" evidence="7">
    <location>
        <begin position="449"/>
        <end position="471"/>
    </location>
</feature>
<evidence type="ECO:0000259" key="8">
    <source>
        <dbReference type="Pfam" id="PF00361"/>
    </source>
</evidence>
<evidence type="ECO:0000256" key="6">
    <source>
        <dbReference type="RuleBase" id="RU000320"/>
    </source>
</evidence>
<dbReference type="PANTHER" id="PTHR43507:SF4">
    <property type="entry name" value="PROTON-TRANSLOCATING NADH-QUINONE OXIDOREDUCTASE, CHAIN M"/>
    <property type="match status" value="1"/>
</dbReference>
<sequence>MSFPILSFIIFIPLAAGLLILALPAERKQAVRVIALTAGLLDLILAVLVYFLYDLSAGGYQFIERVEWVQPLGISYYAGVNGISVPLVLLGALVLTAGVMVSWRIEDRPREFFAYLMFLGTSVQGVFCSLDLFMLFFFFELAVFPKFLMIAIWGYPKTRDYGSMKLTLYLFLGSVVSLVGVLAMYFTAGLHTFDMLALEKAGFSMAFQQSWFLVVFGGFAILGGIFPFHSWAPDGHVAAPTAVSMLLAGVEMKVGAFAALRVAIMLMPEGARFWAPLILALGTVNVVYGALIALIQTDFKYVIGFSSVSHMGLVLIGFATLSREGLLGAGLQMFSHGIMTALFFAVVGMVYDRAHTREIGELGGLFQKMPLAAIGFIIAGLVSMGMPGFSGFVAEFPIFMGVWRVMPVVAIIAILGVIVTAGYILLVVRRVFFGTLPARLESTVGDISALDRWVVGGLAALMVIIGCFPTLSRMVPLVESGVMQILALVGGA</sequence>